<feature type="domain" description="MULE transposase" evidence="3">
    <location>
        <begin position="265"/>
        <end position="340"/>
    </location>
</feature>
<dbReference type="Pfam" id="PF10551">
    <property type="entry name" value="MULE"/>
    <property type="match status" value="1"/>
</dbReference>
<reference evidence="5" key="1">
    <citation type="submission" date="2025-08" db="UniProtKB">
        <authorList>
            <consortium name="RefSeq"/>
        </authorList>
    </citation>
    <scope>IDENTIFICATION</scope>
</reference>
<dbReference type="AlphaFoldDB" id="A0AB40AU24"/>
<dbReference type="InterPro" id="IPR018289">
    <property type="entry name" value="MULE_transposase_dom"/>
</dbReference>
<dbReference type="Proteomes" id="UP001515500">
    <property type="component" value="Unplaced"/>
</dbReference>
<protein>
    <submittedName>
        <fullName evidence="5">Uncharacterized protein LOC120254457</fullName>
    </submittedName>
</protein>
<evidence type="ECO:0000313" key="5">
    <source>
        <dbReference type="RefSeq" id="XP_039118490.1"/>
    </source>
</evidence>
<dbReference type="PANTHER" id="PTHR31973">
    <property type="entry name" value="POLYPROTEIN, PUTATIVE-RELATED"/>
    <property type="match status" value="1"/>
</dbReference>
<name>A0AB40AU24_DIOCR</name>
<gene>
    <name evidence="5" type="primary">LOC120254457</name>
</gene>
<feature type="domain" description="Transposase MuDR plant" evidence="2">
    <location>
        <begin position="72"/>
        <end position="122"/>
    </location>
</feature>
<dbReference type="PANTHER" id="PTHR31973:SF187">
    <property type="entry name" value="MUTATOR TRANSPOSASE MUDRA PROTEIN"/>
    <property type="match status" value="1"/>
</dbReference>
<feature type="region of interest" description="Disordered" evidence="1">
    <location>
        <begin position="1"/>
        <end position="39"/>
    </location>
</feature>
<evidence type="ECO:0000256" key="1">
    <source>
        <dbReference type="SAM" id="MobiDB-lite"/>
    </source>
</evidence>
<proteinExistence type="predicted"/>
<dbReference type="RefSeq" id="XP_039118490.1">
    <property type="nucleotide sequence ID" value="XM_039262556.1"/>
</dbReference>
<dbReference type="InterPro" id="IPR004332">
    <property type="entry name" value="Transposase_MuDR"/>
</dbReference>
<dbReference type="Pfam" id="PF03108">
    <property type="entry name" value="DBD_Tnp_Mut"/>
    <property type="match status" value="1"/>
</dbReference>
<evidence type="ECO:0000259" key="2">
    <source>
        <dbReference type="Pfam" id="PF03108"/>
    </source>
</evidence>
<accession>A0AB40AU24</accession>
<dbReference type="GeneID" id="120254457"/>
<keyword evidence="4" id="KW-1185">Reference proteome</keyword>
<feature type="compositionally biased region" description="Basic and acidic residues" evidence="1">
    <location>
        <begin position="1"/>
        <end position="25"/>
    </location>
</feature>
<organism evidence="4 5">
    <name type="scientific">Dioscorea cayennensis subsp. rotundata</name>
    <name type="common">White Guinea yam</name>
    <name type="synonym">Dioscorea rotundata</name>
    <dbReference type="NCBI Taxonomy" id="55577"/>
    <lineage>
        <taxon>Eukaryota</taxon>
        <taxon>Viridiplantae</taxon>
        <taxon>Streptophyta</taxon>
        <taxon>Embryophyta</taxon>
        <taxon>Tracheophyta</taxon>
        <taxon>Spermatophyta</taxon>
        <taxon>Magnoliopsida</taxon>
        <taxon>Liliopsida</taxon>
        <taxon>Dioscoreales</taxon>
        <taxon>Dioscoreaceae</taxon>
        <taxon>Dioscorea</taxon>
    </lineage>
</organism>
<evidence type="ECO:0000313" key="4">
    <source>
        <dbReference type="Proteomes" id="UP001515500"/>
    </source>
</evidence>
<evidence type="ECO:0000259" key="3">
    <source>
        <dbReference type="Pfam" id="PF10551"/>
    </source>
</evidence>
<sequence>MHLAKKERERAGRGAEEKEGNKSESEDAEGSDTSKASIELHSGSSTYEDVLRVIRLKYPEFSNEVDMSDLVFKIGQKFRSFQQFREAVRNYGIKNQYVMNFRPNNKKRCNAFCKKGCPFYLWCSPMVTDKETVQIKSEILKHECTRDHHSIRHVSAKWIAKNYLEQFKAYPSWKLAGIRQTVRSNEETDISKIIAWRSKCIALRLIDGDEESWIRKLHDYRLELLRTHPRSTIMLKCINQGVFDGMYISLAPLKAGFMAGCRSFISVDGYFLKGLYGGQLLTAVGVDANDGMYPIAWAVVSIENRENWTWFLELLAADLEINNSHHWAFMSDRQKSLAYAEDNAKNNNTTNGDDEVTMTTLTRESTGVALHYPMLSKTNYTV</sequence>